<keyword evidence="2 5" id="KW-0812">Transmembrane</keyword>
<feature type="transmembrane region" description="Helical" evidence="5">
    <location>
        <begin position="294"/>
        <end position="318"/>
    </location>
</feature>
<dbReference type="AlphaFoldDB" id="A0A9W9Q6Z3"/>
<evidence type="ECO:0000256" key="5">
    <source>
        <dbReference type="SAM" id="Phobius"/>
    </source>
</evidence>
<feature type="transmembrane region" description="Helical" evidence="5">
    <location>
        <begin position="125"/>
        <end position="148"/>
    </location>
</feature>
<feature type="transmembrane region" description="Helical" evidence="5">
    <location>
        <begin position="160"/>
        <end position="183"/>
    </location>
</feature>
<dbReference type="PROSITE" id="PS50850">
    <property type="entry name" value="MFS"/>
    <property type="match status" value="1"/>
</dbReference>
<organism evidence="7 8">
    <name type="scientific">Penicillium brevicompactum</name>
    <dbReference type="NCBI Taxonomy" id="5074"/>
    <lineage>
        <taxon>Eukaryota</taxon>
        <taxon>Fungi</taxon>
        <taxon>Dikarya</taxon>
        <taxon>Ascomycota</taxon>
        <taxon>Pezizomycotina</taxon>
        <taxon>Eurotiomycetes</taxon>
        <taxon>Eurotiomycetidae</taxon>
        <taxon>Eurotiales</taxon>
        <taxon>Aspergillaceae</taxon>
        <taxon>Penicillium</taxon>
    </lineage>
</organism>
<gene>
    <name evidence="7" type="ORF">N7452_008576</name>
</gene>
<comment type="caution">
    <text evidence="7">The sequence shown here is derived from an EMBL/GenBank/DDBJ whole genome shotgun (WGS) entry which is preliminary data.</text>
</comment>
<dbReference type="PANTHER" id="PTHR23501:SF6">
    <property type="entry name" value="MULTIDRUG TRANSPORTER, PUTATIVE (AFU_ORTHOLOGUE AFUA_3G14560)-RELATED"/>
    <property type="match status" value="1"/>
</dbReference>
<evidence type="ECO:0000256" key="3">
    <source>
        <dbReference type="ARBA" id="ARBA00022989"/>
    </source>
</evidence>
<feature type="transmembrane region" description="Helical" evidence="5">
    <location>
        <begin position="27"/>
        <end position="46"/>
    </location>
</feature>
<proteinExistence type="predicted"/>
<evidence type="ECO:0000313" key="7">
    <source>
        <dbReference type="EMBL" id="KAJ5328186.1"/>
    </source>
</evidence>
<dbReference type="GO" id="GO:0015174">
    <property type="term" value="F:basic amino acid transmembrane transporter activity"/>
    <property type="evidence" value="ECO:0007669"/>
    <property type="project" value="TreeGrafter"/>
</dbReference>
<reference evidence="7" key="2">
    <citation type="journal article" date="2023" name="IMA Fungus">
        <title>Comparative genomic study of the Penicillium genus elucidates a diverse pangenome and 15 lateral gene transfer events.</title>
        <authorList>
            <person name="Petersen C."/>
            <person name="Sorensen T."/>
            <person name="Nielsen M.R."/>
            <person name="Sondergaard T.E."/>
            <person name="Sorensen J.L."/>
            <person name="Fitzpatrick D.A."/>
            <person name="Frisvad J.C."/>
            <person name="Nielsen K.L."/>
        </authorList>
    </citation>
    <scope>NUCLEOTIDE SEQUENCE</scope>
    <source>
        <strain evidence="7">IBT 35673</strain>
    </source>
</reference>
<comment type="subcellular location">
    <subcellularLocation>
        <location evidence="1">Membrane</location>
        <topology evidence="1">Multi-pass membrane protein</topology>
    </subcellularLocation>
</comment>
<evidence type="ECO:0000256" key="4">
    <source>
        <dbReference type="ARBA" id="ARBA00023136"/>
    </source>
</evidence>
<dbReference type="EMBL" id="JAPZBQ010000005">
    <property type="protein sequence ID" value="KAJ5328186.1"/>
    <property type="molecule type" value="Genomic_DNA"/>
</dbReference>
<evidence type="ECO:0000256" key="1">
    <source>
        <dbReference type="ARBA" id="ARBA00004141"/>
    </source>
</evidence>
<reference evidence="7" key="1">
    <citation type="submission" date="2022-12" db="EMBL/GenBank/DDBJ databases">
        <authorList>
            <person name="Petersen C."/>
        </authorList>
    </citation>
    <scope>NUCLEOTIDE SEQUENCE</scope>
    <source>
        <strain evidence="7">IBT 35673</strain>
    </source>
</reference>
<name>A0A9W9Q6Z3_PENBR</name>
<feature type="transmembrane region" description="Helical" evidence="5">
    <location>
        <begin position="189"/>
        <end position="209"/>
    </location>
</feature>
<dbReference type="GO" id="GO:0000329">
    <property type="term" value="C:fungal-type vacuole membrane"/>
    <property type="evidence" value="ECO:0007669"/>
    <property type="project" value="TreeGrafter"/>
</dbReference>
<evidence type="ECO:0000259" key="6">
    <source>
        <dbReference type="PROSITE" id="PS50850"/>
    </source>
</evidence>
<feature type="transmembrane region" description="Helical" evidence="5">
    <location>
        <begin position="330"/>
        <end position="350"/>
    </location>
</feature>
<dbReference type="SUPFAM" id="SSF103473">
    <property type="entry name" value="MFS general substrate transporter"/>
    <property type="match status" value="1"/>
</dbReference>
<dbReference type="InterPro" id="IPR036259">
    <property type="entry name" value="MFS_trans_sf"/>
</dbReference>
<dbReference type="InterPro" id="IPR020846">
    <property type="entry name" value="MFS_dom"/>
</dbReference>
<dbReference type="PANTHER" id="PTHR23501">
    <property type="entry name" value="MAJOR FACILITATOR SUPERFAMILY"/>
    <property type="match status" value="1"/>
</dbReference>
<feature type="transmembrane region" description="Helical" evidence="5">
    <location>
        <begin position="100"/>
        <end position="119"/>
    </location>
</feature>
<feature type="transmembrane region" description="Helical" evidence="5">
    <location>
        <begin position="504"/>
        <end position="524"/>
    </location>
</feature>
<dbReference type="Proteomes" id="UP001147695">
    <property type="component" value="Unassembled WGS sequence"/>
</dbReference>
<feature type="transmembrane region" description="Helical" evidence="5">
    <location>
        <begin position="230"/>
        <end position="252"/>
    </location>
</feature>
<protein>
    <recommendedName>
        <fullName evidence="6">Major facilitator superfamily (MFS) profile domain-containing protein</fullName>
    </recommendedName>
</protein>
<dbReference type="InterPro" id="IPR011701">
    <property type="entry name" value="MFS"/>
</dbReference>
<dbReference type="Pfam" id="PF07690">
    <property type="entry name" value="MFS_1"/>
    <property type="match status" value="1"/>
</dbReference>
<keyword evidence="3 5" id="KW-1133">Transmembrane helix</keyword>
<evidence type="ECO:0000313" key="8">
    <source>
        <dbReference type="Proteomes" id="UP001147695"/>
    </source>
</evidence>
<dbReference type="Gene3D" id="1.20.1250.20">
    <property type="entry name" value="MFS general substrate transporter like domains"/>
    <property type="match status" value="2"/>
</dbReference>
<feature type="domain" description="Major facilitator superfamily (MFS) profile" evidence="6">
    <location>
        <begin position="36"/>
        <end position="498"/>
    </location>
</feature>
<keyword evidence="4 5" id="KW-0472">Membrane</keyword>
<evidence type="ECO:0000256" key="2">
    <source>
        <dbReference type="ARBA" id="ARBA00022692"/>
    </source>
</evidence>
<feature type="transmembrane region" description="Helical" evidence="5">
    <location>
        <begin position="258"/>
        <end position="274"/>
    </location>
</feature>
<sequence length="539" mass="57341">MVQSSTSPSEETPLITSNALPDEAPQAVSFLRGSLIVIFMGLLIFIQATNMSMMTTAQSDIAADLDAFADASWFTSAYMISLSSITPLAGRFSQIFTPRLYTIFSTTLLSIGLFVSAAAPNFGTFLAGRVISGCGSGGLMSTSIILVLEMASKKRRGLCIGMINCGYTTGVASGAVLAGLITPTLGWRVIFWTQAPMVLLLGPLLFLTIPKPRDGNNGPFNLKELLHSLARVDYAGAITLTTSLVLFLVSLASPQIDIWPIIVSVVFFAGFLAIESHWTAEPIIPVKVLKARSVLATCLAGLGLMMARWSVLFFTPVYAMAVRGWSPASAGLILIPTNAGFGLGGLLVGWLHIRQASSYYRLFLSCHFRLLRAHFVGSFFLSTPGSSVVTYVGATFLNGLCAGALMNYTLSHLLHLTTTHVHYIVTALVAMSRGLAGSFGSAVGGGFFARVLKSSLEAGFSSHGLPQKPGLVRKLLGSPALVAHLDGVEHIVAIESYEHAVKMLFLAGSIVALFATCVQAGVGWTPTADKSDRDWDVEE</sequence>
<accession>A0A9W9Q6Z3</accession>